<sequence length="217" mass="23981">MRALSLRSVSFFGRGALATISTSRMWCSTEAAKKEENTAKPEGEQTPITQEAFAKLEKELEKAREDIGELKKEVLYRAAEAENARRIGRDDVEKARAYGITSFGKDMLDVVDTLEKGIDVISKLGAEEIEKNKALHSIYTGVKMSVKVLLNNFAKHGIEKLDVQVGAKFDPNIHDALLKTPPTKEIPSGHISTVLKTGYKIKDRILRAPQVGVAEDD</sequence>
<dbReference type="GeneID" id="39983651"/>
<proteinExistence type="inferred from homology"/>
<dbReference type="HAMAP" id="MF_01151">
    <property type="entry name" value="GrpE"/>
    <property type="match status" value="1"/>
</dbReference>
<dbReference type="OrthoDB" id="201635at2759"/>
<keyword evidence="2" id="KW-0143">Chaperone</keyword>
<dbReference type="InterPro" id="IPR000740">
    <property type="entry name" value="GrpE"/>
</dbReference>
<dbReference type="RefSeq" id="XP_028885067.1">
    <property type="nucleotide sequence ID" value="XM_029023871.1"/>
</dbReference>
<dbReference type="InterPro" id="IPR009012">
    <property type="entry name" value="GrpE_head"/>
</dbReference>
<evidence type="ECO:0000313" key="4">
    <source>
        <dbReference type="EMBL" id="ORC91001.1"/>
    </source>
</evidence>
<reference evidence="4 5" key="1">
    <citation type="submission" date="2017-03" db="EMBL/GenBank/DDBJ databases">
        <title>An alternative strategy for trypanosome survival in the mammalian bloodstream revealed through genome and transcriptome analysis of the ubiquitous bovine parasite Trypanosoma (Megatrypanum) theileri.</title>
        <authorList>
            <person name="Kelly S."/>
            <person name="Ivens A."/>
            <person name="Mott A."/>
            <person name="O'Neill E."/>
            <person name="Emms D."/>
            <person name="Macleod O."/>
            <person name="Voorheis P."/>
            <person name="Matthews J."/>
            <person name="Matthews K."/>
            <person name="Carrington M."/>
        </authorList>
    </citation>
    <scope>NUCLEOTIDE SEQUENCE [LARGE SCALE GENOMIC DNA]</scope>
    <source>
        <strain evidence="4">Edinburgh</strain>
    </source>
</reference>
<dbReference type="VEuPathDB" id="TriTrypDB:TM35_000074250"/>
<dbReference type="GO" id="GO:0042803">
    <property type="term" value="F:protein homodimerization activity"/>
    <property type="evidence" value="ECO:0007669"/>
    <property type="project" value="InterPro"/>
</dbReference>
<gene>
    <name evidence="4" type="ORF">TM35_000074250</name>
</gene>
<dbReference type="PANTHER" id="PTHR21237">
    <property type="entry name" value="GRPE PROTEIN"/>
    <property type="match status" value="1"/>
</dbReference>
<dbReference type="GO" id="GO:0051087">
    <property type="term" value="F:protein-folding chaperone binding"/>
    <property type="evidence" value="ECO:0007669"/>
    <property type="project" value="InterPro"/>
</dbReference>
<dbReference type="Gene3D" id="2.30.22.10">
    <property type="entry name" value="Head domain of nucleotide exchange factor GrpE"/>
    <property type="match status" value="1"/>
</dbReference>
<evidence type="ECO:0000313" key="5">
    <source>
        <dbReference type="Proteomes" id="UP000192257"/>
    </source>
</evidence>
<dbReference type="Pfam" id="PF01025">
    <property type="entry name" value="GrpE"/>
    <property type="match status" value="1"/>
</dbReference>
<dbReference type="SUPFAM" id="SSF51064">
    <property type="entry name" value="Head domain of nucleotide exchange factor GrpE"/>
    <property type="match status" value="1"/>
</dbReference>
<dbReference type="GO" id="GO:0006457">
    <property type="term" value="P:protein folding"/>
    <property type="evidence" value="ECO:0007669"/>
    <property type="project" value="InterPro"/>
</dbReference>
<dbReference type="GO" id="GO:0000774">
    <property type="term" value="F:adenyl-nucleotide exchange factor activity"/>
    <property type="evidence" value="ECO:0007669"/>
    <property type="project" value="InterPro"/>
</dbReference>
<dbReference type="GO" id="GO:0001405">
    <property type="term" value="C:PAM complex, Tim23 associated import motor"/>
    <property type="evidence" value="ECO:0007669"/>
    <property type="project" value="TreeGrafter"/>
</dbReference>
<keyword evidence="5" id="KW-1185">Reference proteome</keyword>
<protein>
    <submittedName>
        <fullName evidence="4">Co-chaperone GrpE</fullName>
    </submittedName>
</protein>
<comment type="caution">
    <text evidence="4">The sequence shown here is derived from an EMBL/GenBank/DDBJ whole genome shotgun (WGS) entry which is preliminary data.</text>
</comment>
<dbReference type="Gene3D" id="3.90.20.20">
    <property type="match status" value="1"/>
</dbReference>
<evidence type="ECO:0000256" key="1">
    <source>
        <dbReference type="ARBA" id="ARBA00009054"/>
    </source>
</evidence>
<dbReference type="STRING" id="67003.A0A1X0P2B4"/>
<dbReference type="PANTHER" id="PTHR21237:SF23">
    <property type="entry name" value="GRPE PROTEIN HOMOLOG, MITOCHONDRIAL"/>
    <property type="match status" value="1"/>
</dbReference>
<comment type="similarity">
    <text evidence="1 3">Belongs to the GrpE family.</text>
</comment>
<accession>A0A1X0P2B4</accession>
<dbReference type="EMBL" id="NBCO01000007">
    <property type="protein sequence ID" value="ORC91001.1"/>
    <property type="molecule type" value="Genomic_DNA"/>
</dbReference>
<dbReference type="AlphaFoldDB" id="A0A1X0P2B4"/>
<evidence type="ECO:0000256" key="3">
    <source>
        <dbReference type="RuleBase" id="RU004478"/>
    </source>
</evidence>
<dbReference type="Proteomes" id="UP000192257">
    <property type="component" value="Unassembled WGS sequence"/>
</dbReference>
<organism evidence="4 5">
    <name type="scientific">Trypanosoma theileri</name>
    <dbReference type="NCBI Taxonomy" id="67003"/>
    <lineage>
        <taxon>Eukaryota</taxon>
        <taxon>Discoba</taxon>
        <taxon>Euglenozoa</taxon>
        <taxon>Kinetoplastea</taxon>
        <taxon>Metakinetoplastina</taxon>
        <taxon>Trypanosomatida</taxon>
        <taxon>Trypanosomatidae</taxon>
        <taxon>Trypanosoma</taxon>
    </lineage>
</organism>
<dbReference type="GO" id="GO:0051082">
    <property type="term" value="F:unfolded protein binding"/>
    <property type="evidence" value="ECO:0007669"/>
    <property type="project" value="TreeGrafter"/>
</dbReference>
<dbReference type="PRINTS" id="PR00773">
    <property type="entry name" value="GRPEPROTEIN"/>
</dbReference>
<name>A0A1X0P2B4_9TRYP</name>
<dbReference type="SUPFAM" id="SSF58014">
    <property type="entry name" value="Coiled-coil domain of nucleotide exchange factor GrpE"/>
    <property type="match status" value="1"/>
</dbReference>
<dbReference type="InterPro" id="IPR013805">
    <property type="entry name" value="GrpE_CC"/>
</dbReference>
<evidence type="ECO:0000256" key="2">
    <source>
        <dbReference type="ARBA" id="ARBA00023186"/>
    </source>
</evidence>
<dbReference type="CDD" id="cd00446">
    <property type="entry name" value="GrpE"/>
    <property type="match status" value="1"/>
</dbReference>
<dbReference type="GO" id="GO:0030150">
    <property type="term" value="P:protein import into mitochondrial matrix"/>
    <property type="evidence" value="ECO:0007669"/>
    <property type="project" value="TreeGrafter"/>
</dbReference>